<dbReference type="Proteomes" id="UP001153069">
    <property type="component" value="Unassembled WGS sequence"/>
</dbReference>
<dbReference type="InterPro" id="IPR007527">
    <property type="entry name" value="Znf_SWIM"/>
</dbReference>
<accession>A0A9N8F4Z0</accession>
<gene>
    <name evidence="5" type="ORF">SEMRO_3058_G342910.1</name>
    <name evidence="4" type="ORF">SEMRO_606_G174410.1</name>
</gene>
<reference evidence="5" key="1">
    <citation type="submission" date="2020-06" db="EMBL/GenBank/DDBJ databases">
        <authorList>
            <consortium name="Plant Systems Biology data submission"/>
        </authorList>
    </citation>
    <scope>NUCLEOTIDE SEQUENCE</scope>
    <source>
        <strain evidence="5">D6</strain>
    </source>
</reference>
<dbReference type="GO" id="GO:0008270">
    <property type="term" value="F:zinc ion binding"/>
    <property type="evidence" value="ECO:0007669"/>
    <property type="project" value="UniProtKB-KW"/>
</dbReference>
<dbReference type="PANTHER" id="PTHR21540">
    <property type="entry name" value="RING FINGER AND SWIM DOMAIN-CONTAINING PROTEIN 2"/>
    <property type="match status" value="1"/>
</dbReference>
<dbReference type="PROSITE" id="PS50966">
    <property type="entry name" value="ZF_SWIM"/>
    <property type="match status" value="1"/>
</dbReference>
<dbReference type="InterPro" id="IPR039903">
    <property type="entry name" value="Zswim2"/>
</dbReference>
<dbReference type="OrthoDB" id="2122982at2759"/>
<protein>
    <submittedName>
        <fullName evidence="5">RING finger domain protein (Znf1)</fullName>
    </submittedName>
</protein>
<keyword evidence="6" id="KW-1185">Reference proteome</keyword>
<dbReference type="PANTHER" id="PTHR21540:SF0">
    <property type="entry name" value="PHD FAMILY PROTEIN"/>
    <property type="match status" value="1"/>
</dbReference>
<feature type="region of interest" description="Disordered" evidence="2">
    <location>
        <begin position="161"/>
        <end position="182"/>
    </location>
</feature>
<dbReference type="AlphaFoldDB" id="A0A9N8F4Z0"/>
<feature type="domain" description="SWIM-type" evidence="3">
    <location>
        <begin position="62"/>
        <end position="95"/>
    </location>
</feature>
<dbReference type="GO" id="GO:0061630">
    <property type="term" value="F:ubiquitin protein ligase activity"/>
    <property type="evidence" value="ECO:0007669"/>
    <property type="project" value="InterPro"/>
</dbReference>
<name>A0A9N8F4Z0_9STRA</name>
<sequence length="194" mass="22628">MPTNISKNSQEKREKRWRSKCPIPVKERIRRANKEDMKILKQGSVKKLQCKFRVAGSTGNVYTTTIGKVPSCTCPDYQKKQDACKHTLFVLLKIVGLDAVDDELLYQKAFVSAELEELFERMEENKESASRYFQQNDDTDVDGLIRDLAVTNIEEDGRGPFRYDNVRSLTGQPSERDRSTYRPFHWETSNKRYY</sequence>
<evidence type="ECO:0000313" key="6">
    <source>
        <dbReference type="Proteomes" id="UP001153069"/>
    </source>
</evidence>
<dbReference type="Pfam" id="PF04434">
    <property type="entry name" value="SWIM"/>
    <property type="match status" value="1"/>
</dbReference>
<keyword evidence="1" id="KW-0479">Metal-binding</keyword>
<dbReference type="EMBL" id="CAICTM010003056">
    <property type="protein sequence ID" value="CAB9530810.1"/>
    <property type="molecule type" value="Genomic_DNA"/>
</dbReference>
<evidence type="ECO:0000313" key="4">
    <source>
        <dbReference type="EMBL" id="CAB9513678.1"/>
    </source>
</evidence>
<keyword evidence="1" id="KW-0862">Zinc</keyword>
<evidence type="ECO:0000256" key="1">
    <source>
        <dbReference type="PROSITE-ProRule" id="PRU00325"/>
    </source>
</evidence>
<proteinExistence type="predicted"/>
<evidence type="ECO:0000259" key="3">
    <source>
        <dbReference type="PROSITE" id="PS50966"/>
    </source>
</evidence>
<evidence type="ECO:0000313" key="5">
    <source>
        <dbReference type="EMBL" id="CAB9530810.1"/>
    </source>
</evidence>
<keyword evidence="1" id="KW-0863">Zinc-finger</keyword>
<evidence type="ECO:0000256" key="2">
    <source>
        <dbReference type="SAM" id="MobiDB-lite"/>
    </source>
</evidence>
<dbReference type="EMBL" id="CAICTM010000605">
    <property type="protein sequence ID" value="CAB9513678.1"/>
    <property type="molecule type" value="Genomic_DNA"/>
</dbReference>
<organism evidence="5 6">
    <name type="scientific">Seminavis robusta</name>
    <dbReference type="NCBI Taxonomy" id="568900"/>
    <lineage>
        <taxon>Eukaryota</taxon>
        <taxon>Sar</taxon>
        <taxon>Stramenopiles</taxon>
        <taxon>Ochrophyta</taxon>
        <taxon>Bacillariophyta</taxon>
        <taxon>Bacillariophyceae</taxon>
        <taxon>Bacillariophycidae</taxon>
        <taxon>Naviculales</taxon>
        <taxon>Naviculaceae</taxon>
        <taxon>Seminavis</taxon>
    </lineage>
</organism>
<comment type="caution">
    <text evidence="5">The sequence shown here is derived from an EMBL/GenBank/DDBJ whole genome shotgun (WGS) entry which is preliminary data.</text>
</comment>